<dbReference type="InterPro" id="IPR036291">
    <property type="entry name" value="NAD(P)-bd_dom_sf"/>
</dbReference>
<evidence type="ECO:0000256" key="20">
    <source>
        <dbReference type="ARBA" id="ARBA00049151"/>
    </source>
</evidence>
<evidence type="ECO:0000256" key="9">
    <source>
        <dbReference type="ARBA" id="ARBA00047325"/>
    </source>
</evidence>
<comment type="catalytic activity">
    <reaction evidence="13">
        <text>(11R)-hydroxy-(5Z,8Z,12E,14Z)-eicosatetraenoate + NAD(+) = 11-oxo-(5Z,8Z,12E,14Z)-eicosatetraenoate + NADH + H(+)</text>
        <dbReference type="Rhea" id="RHEA:48640"/>
        <dbReference type="ChEBI" id="CHEBI:15378"/>
        <dbReference type="ChEBI" id="CHEBI:57540"/>
        <dbReference type="ChEBI" id="CHEBI:57945"/>
        <dbReference type="ChEBI" id="CHEBI:78836"/>
        <dbReference type="ChEBI" id="CHEBI:90697"/>
    </reaction>
    <physiologicalReaction direction="left-to-right" evidence="13">
        <dbReference type="Rhea" id="RHEA:48641"/>
    </physiologicalReaction>
</comment>
<evidence type="ECO:0000256" key="4">
    <source>
        <dbReference type="ARBA" id="ARBA00039060"/>
    </source>
</evidence>
<evidence type="ECO:0000313" key="24">
    <source>
        <dbReference type="Proteomes" id="UP001519460"/>
    </source>
</evidence>
<evidence type="ECO:0000256" key="8">
    <source>
        <dbReference type="ARBA" id="ARBA00045705"/>
    </source>
</evidence>
<organism evidence="23 24">
    <name type="scientific">Batillaria attramentaria</name>
    <dbReference type="NCBI Taxonomy" id="370345"/>
    <lineage>
        <taxon>Eukaryota</taxon>
        <taxon>Metazoa</taxon>
        <taxon>Spiralia</taxon>
        <taxon>Lophotrochozoa</taxon>
        <taxon>Mollusca</taxon>
        <taxon>Gastropoda</taxon>
        <taxon>Caenogastropoda</taxon>
        <taxon>Sorbeoconcha</taxon>
        <taxon>Cerithioidea</taxon>
        <taxon>Batillariidae</taxon>
        <taxon>Batillaria</taxon>
    </lineage>
</organism>
<comment type="catalytic activity">
    <reaction evidence="12">
        <text>15-oxo-(5S,6R)-dihydroxy-(7E,9E,11Z)-eicosatrienoate + NADH + H(+) = (5S,6R,15S)-trihydroxy-(7E,9E,11Z)-eicosatrienoate + NAD(+)</text>
        <dbReference type="Rhea" id="RHEA:41596"/>
        <dbReference type="ChEBI" id="CHEBI:15378"/>
        <dbReference type="ChEBI" id="CHEBI:57540"/>
        <dbReference type="ChEBI" id="CHEBI:57945"/>
        <dbReference type="ChEBI" id="CHEBI:78325"/>
        <dbReference type="ChEBI" id="CHEBI:78329"/>
    </reaction>
    <physiologicalReaction direction="left-to-right" evidence="12">
        <dbReference type="Rhea" id="RHEA:41597"/>
    </physiologicalReaction>
</comment>
<dbReference type="PANTHER" id="PTHR44229:SF4">
    <property type="entry name" value="15-HYDROXYPROSTAGLANDIN DEHYDROGENASE [NAD(+)]"/>
    <property type="match status" value="1"/>
</dbReference>
<keyword evidence="24" id="KW-1185">Reference proteome</keyword>
<evidence type="ECO:0000256" key="3">
    <source>
        <dbReference type="ARBA" id="ARBA00038968"/>
    </source>
</evidence>
<dbReference type="InterPro" id="IPR002347">
    <property type="entry name" value="SDR_fam"/>
</dbReference>
<gene>
    <name evidence="23" type="ORF">BaRGS_00037551</name>
</gene>
<evidence type="ECO:0000256" key="7">
    <source>
        <dbReference type="ARBA" id="ARBA00042026"/>
    </source>
</evidence>
<comment type="catalytic activity">
    <reaction evidence="18">
        <text>prostaglandin E2 + NAD(+) = 15-oxoprostaglandin E2 + NADH + H(+)</text>
        <dbReference type="Rhea" id="RHEA:11876"/>
        <dbReference type="ChEBI" id="CHEBI:15378"/>
        <dbReference type="ChEBI" id="CHEBI:57400"/>
        <dbReference type="ChEBI" id="CHEBI:57540"/>
        <dbReference type="ChEBI" id="CHEBI:57945"/>
        <dbReference type="ChEBI" id="CHEBI:606564"/>
        <dbReference type="EC" id="1.1.1.141"/>
    </reaction>
    <physiologicalReaction direction="left-to-right" evidence="18">
        <dbReference type="Rhea" id="RHEA:11877"/>
    </physiologicalReaction>
</comment>
<comment type="catalytic activity">
    <reaction evidence="19">
        <text>resolvin D2 + NAD(+) = 16-oxoresolvin D2 + NADH + H(+)</text>
        <dbReference type="Rhea" id="RHEA:53588"/>
        <dbReference type="ChEBI" id="CHEBI:15378"/>
        <dbReference type="ChEBI" id="CHEBI:57540"/>
        <dbReference type="ChEBI" id="CHEBI:57945"/>
        <dbReference type="ChEBI" id="CHEBI:133367"/>
        <dbReference type="ChEBI" id="CHEBI:137498"/>
    </reaction>
    <physiologicalReaction direction="left-to-right" evidence="19">
        <dbReference type="Rhea" id="RHEA:53589"/>
    </physiologicalReaction>
</comment>
<comment type="similarity">
    <text evidence="1 22">Belongs to the short-chain dehydrogenases/reductases (SDR) family.</text>
</comment>
<accession>A0ABD0J9C4</accession>
<comment type="catalytic activity">
    <reaction evidence="10">
        <text>resolvin D1 + NAD(+) = 8-oxoresolvin D1 + NADH + H(+)</text>
        <dbReference type="Rhea" id="RHEA:50124"/>
        <dbReference type="ChEBI" id="CHEBI:15378"/>
        <dbReference type="ChEBI" id="CHEBI:57540"/>
        <dbReference type="ChEBI" id="CHEBI:57945"/>
        <dbReference type="ChEBI" id="CHEBI:132079"/>
        <dbReference type="ChEBI" id="CHEBI:132080"/>
    </reaction>
    <physiologicalReaction direction="left-to-right" evidence="10">
        <dbReference type="Rhea" id="RHEA:50125"/>
    </physiologicalReaction>
</comment>
<proteinExistence type="inferred from homology"/>
<evidence type="ECO:0000256" key="18">
    <source>
        <dbReference type="ARBA" id="ARBA00048739"/>
    </source>
</evidence>
<evidence type="ECO:0000256" key="1">
    <source>
        <dbReference type="ARBA" id="ARBA00006484"/>
    </source>
</evidence>
<keyword evidence="2" id="KW-0560">Oxidoreductase</keyword>
<dbReference type="PANTHER" id="PTHR44229">
    <property type="entry name" value="15-HYDROXYPROSTAGLANDIN DEHYDROGENASE [NAD(+)]"/>
    <property type="match status" value="1"/>
</dbReference>
<sequence>MDVSGKGVFLTGGARGIGRGMTEALLAKGAKVLFCDLAADLGKAAEADLQKQYGADNVVFRQYDVADGDQLKAAFEAAVSKFGAVDICVNNAGIMDERVWEKMLAINTTAQIRGSQLALDHMRRDRGGRGGIIVNTVSMAGLSPVYFFPLYTASKHAMIGFTTSWAKNPKAGEMGVRWYCLCPGAVNTNLLVFEENQVHDVDTLMESSKLSMLEPEEVVDAFMKLFQEKKDGDGAIYAVVKGRGGVFRKRRLVDADGESNPTLVD</sequence>
<comment type="catalytic activity">
    <reaction evidence="14">
        <text>resolvin D1 + NAD(+) = 17-oxoresolvin D1 + NADH + H(+)</text>
        <dbReference type="Rhea" id="RHEA:50128"/>
        <dbReference type="ChEBI" id="CHEBI:15378"/>
        <dbReference type="ChEBI" id="CHEBI:57540"/>
        <dbReference type="ChEBI" id="CHEBI:57945"/>
        <dbReference type="ChEBI" id="CHEBI:132079"/>
        <dbReference type="ChEBI" id="CHEBI:132081"/>
    </reaction>
    <physiologicalReaction direction="left-to-right" evidence="14">
        <dbReference type="Rhea" id="RHEA:50129"/>
    </physiologicalReaction>
</comment>
<evidence type="ECO:0000256" key="12">
    <source>
        <dbReference type="ARBA" id="ARBA00048140"/>
    </source>
</evidence>
<evidence type="ECO:0000256" key="21">
    <source>
        <dbReference type="ARBA" id="ARBA00049188"/>
    </source>
</evidence>
<evidence type="ECO:0000256" key="15">
    <source>
        <dbReference type="ARBA" id="ARBA00048393"/>
    </source>
</evidence>
<dbReference type="SUPFAM" id="SSF51735">
    <property type="entry name" value="NAD(P)-binding Rossmann-fold domains"/>
    <property type="match status" value="1"/>
</dbReference>
<evidence type="ECO:0000256" key="11">
    <source>
        <dbReference type="ARBA" id="ARBA00048008"/>
    </source>
</evidence>
<comment type="catalytic activity">
    <reaction evidence="16">
        <text>lipoxin A4 + NAD(+) = 15-oxo-(5S,6R)-dihydroxy-(7E,9E,11Z,13E)-eicosatetraenoate + NADH + H(+)</text>
        <dbReference type="Rhea" id="RHEA:41572"/>
        <dbReference type="ChEBI" id="CHEBI:15378"/>
        <dbReference type="ChEBI" id="CHEBI:57540"/>
        <dbReference type="ChEBI" id="CHEBI:57945"/>
        <dbReference type="ChEBI" id="CHEBI:67026"/>
        <dbReference type="ChEBI" id="CHEBI:78311"/>
    </reaction>
    <physiologicalReaction direction="left-to-right" evidence="16">
        <dbReference type="Rhea" id="RHEA:41573"/>
    </physiologicalReaction>
</comment>
<evidence type="ECO:0000256" key="10">
    <source>
        <dbReference type="ARBA" id="ARBA00047672"/>
    </source>
</evidence>
<reference evidence="23 24" key="1">
    <citation type="journal article" date="2023" name="Sci. Data">
        <title>Genome assembly of the Korean intertidal mud-creeper Batillaria attramentaria.</title>
        <authorList>
            <person name="Patra A.K."/>
            <person name="Ho P.T."/>
            <person name="Jun S."/>
            <person name="Lee S.J."/>
            <person name="Kim Y."/>
            <person name="Won Y.J."/>
        </authorList>
    </citation>
    <scope>NUCLEOTIDE SEQUENCE [LARGE SCALE GENOMIC DNA]</scope>
    <source>
        <strain evidence="23">Wonlab-2016</strain>
    </source>
</reference>
<evidence type="ECO:0000313" key="23">
    <source>
        <dbReference type="EMBL" id="KAK7465899.1"/>
    </source>
</evidence>
<dbReference type="PRINTS" id="PR00080">
    <property type="entry name" value="SDRFAMILY"/>
</dbReference>
<comment type="catalytic activity">
    <reaction evidence="20">
        <text>(15S)-hydroxy-(5Z,8Z,11Z,13E)-eicosatetraenoate + NAD(+) = 15-oxo-(5Z,8Z,11Z,13E)-eicosatetraenoate + NADH + H(+)</text>
        <dbReference type="Rhea" id="RHEA:23260"/>
        <dbReference type="ChEBI" id="CHEBI:15378"/>
        <dbReference type="ChEBI" id="CHEBI:57409"/>
        <dbReference type="ChEBI" id="CHEBI:57410"/>
        <dbReference type="ChEBI" id="CHEBI:57540"/>
        <dbReference type="ChEBI" id="CHEBI:57945"/>
        <dbReference type="EC" id="1.1.1.232"/>
    </reaction>
    <physiologicalReaction direction="left-to-right" evidence="20">
        <dbReference type="Rhea" id="RHEA:23261"/>
    </physiologicalReaction>
</comment>
<dbReference type="AlphaFoldDB" id="A0ABD0J9C4"/>
<name>A0ABD0J9C4_9CAEN</name>
<protein>
    <recommendedName>
        <fullName evidence="5">15-hydroxyprostaglandin dehydrogenase [NAD(+)]</fullName>
        <ecNumber evidence="3">1.1.1.141</ecNumber>
        <ecNumber evidence="4">1.1.1.232</ecNumber>
    </recommendedName>
    <alternativeName>
        <fullName evidence="7">Eicosanoid/docosanoid dehydrogenase [NAD(+)]</fullName>
    </alternativeName>
    <alternativeName>
        <fullName evidence="6">Prostaglandin dehydrogenase 1</fullName>
    </alternativeName>
</protein>
<comment type="catalytic activity">
    <reaction evidence="17">
        <text>prostaglandin A1 + NAD(+) = 15-oxo-prostaglandin A1 + NADH + H(+)</text>
        <dbReference type="Rhea" id="RHEA:41263"/>
        <dbReference type="ChEBI" id="CHEBI:15378"/>
        <dbReference type="ChEBI" id="CHEBI:57398"/>
        <dbReference type="ChEBI" id="CHEBI:57540"/>
        <dbReference type="ChEBI" id="CHEBI:57945"/>
        <dbReference type="ChEBI" id="CHEBI:85072"/>
    </reaction>
    <physiologicalReaction direction="left-to-right" evidence="17">
        <dbReference type="Rhea" id="RHEA:41264"/>
    </physiologicalReaction>
</comment>
<dbReference type="InterPro" id="IPR020904">
    <property type="entry name" value="Sc_DH/Rdtase_CS"/>
</dbReference>
<comment type="function">
    <text evidence="8">Catalyzes the NAD-dependent dehydrogenation (oxidation) of a broad array of hydroxylated polyunsaturated fatty acids (mainly eicosanoids and docosanoids, including prostaglandins, lipoxins and resolvins), yielding their corresponding keto (oxo) metabolites. Decreases the levels of the pro-proliferative prostaglandins such as prostaglandin E2 (whose activity is increased in cancer because of an increase in the expression of cyclooxygenase 2) and generates oxo-fatty acid products that can profoundly influence cell function by abrogating pro-inflammatory cytokine expression. Converts resolvins E1, D1 and D2 to their oxo products, which represents a mode of resolvin inactivation. Resolvin E1 plays important roles during the resolution phase of acute inflammation, while resolvins D1 and D2 have a unique role in obesity-induced adipose inflammation.</text>
</comment>
<comment type="catalytic activity">
    <reaction evidence="9">
        <text>prostaglandin E1 + NAD(+) = 15-oxoprostaglandin E1 + NADH + H(+)</text>
        <dbReference type="Rhea" id="RHEA:16477"/>
        <dbReference type="ChEBI" id="CHEBI:15378"/>
        <dbReference type="ChEBI" id="CHEBI:57397"/>
        <dbReference type="ChEBI" id="CHEBI:57401"/>
        <dbReference type="ChEBI" id="CHEBI:57540"/>
        <dbReference type="ChEBI" id="CHEBI:57945"/>
    </reaction>
    <physiologicalReaction direction="left-to-right" evidence="9">
        <dbReference type="Rhea" id="RHEA:16478"/>
    </physiologicalReaction>
</comment>
<dbReference type="Pfam" id="PF00106">
    <property type="entry name" value="adh_short"/>
    <property type="match status" value="1"/>
</dbReference>
<evidence type="ECO:0000256" key="22">
    <source>
        <dbReference type="RuleBase" id="RU000363"/>
    </source>
</evidence>
<dbReference type="EMBL" id="JACVVK020000566">
    <property type="protein sequence ID" value="KAK7465899.1"/>
    <property type="molecule type" value="Genomic_DNA"/>
</dbReference>
<evidence type="ECO:0000256" key="5">
    <source>
        <dbReference type="ARBA" id="ARBA00040276"/>
    </source>
</evidence>
<evidence type="ECO:0000256" key="14">
    <source>
        <dbReference type="ARBA" id="ARBA00048170"/>
    </source>
</evidence>
<evidence type="ECO:0000256" key="19">
    <source>
        <dbReference type="ARBA" id="ARBA00048921"/>
    </source>
</evidence>
<evidence type="ECO:0000256" key="17">
    <source>
        <dbReference type="ARBA" id="ARBA00048611"/>
    </source>
</evidence>
<dbReference type="EC" id="1.1.1.141" evidence="3"/>
<evidence type="ECO:0000256" key="6">
    <source>
        <dbReference type="ARBA" id="ARBA00041812"/>
    </source>
</evidence>
<dbReference type="PRINTS" id="PR00081">
    <property type="entry name" value="GDHRDH"/>
</dbReference>
<dbReference type="Gene3D" id="3.40.50.720">
    <property type="entry name" value="NAD(P)-binding Rossmann-like Domain"/>
    <property type="match status" value="1"/>
</dbReference>
<dbReference type="PROSITE" id="PS00061">
    <property type="entry name" value="ADH_SHORT"/>
    <property type="match status" value="1"/>
</dbReference>
<dbReference type="EC" id="1.1.1.232" evidence="4"/>
<evidence type="ECO:0000256" key="13">
    <source>
        <dbReference type="ARBA" id="ARBA00048144"/>
    </source>
</evidence>
<evidence type="ECO:0000256" key="2">
    <source>
        <dbReference type="ARBA" id="ARBA00023002"/>
    </source>
</evidence>
<comment type="catalytic activity">
    <reaction evidence="11">
        <text>14-hydroxy-(4Z,7Z,10Z,12E,16Z,19Z)-docosahexaenoate + NAD(+) = 14-oxo-(4Z,7Z,10Z,12E,16Z,19Z)-docosahexaenoate + NADH + H(+)</text>
        <dbReference type="Rhea" id="RHEA:48952"/>
        <dbReference type="ChEBI" id="CHEBI:15378"/>
        <dbReference type="ChEBI" id="CHEBI:57540"/>
        <dbReference type="ChEBI" id="CHEBI:57945"/>
        <dbReference type="ChEBI" id="CHEBI:90866"/>
        <dbReference type="ChEBI" id="CHEBI:90867"/>
    </reaction>
    <physiologicalReaction direction="left-to-right" evidence="11">
        <dbReference type="Rhea" id="RHEA:48953"/>
    </physiologicalReaction>
</comment>
<comment type="caution">
    <text evidence="23">The sequence shown here is derived from an EMBL/GenBank/DDBJ whole genome shotgun (WGS) entry which is preliminary data.</text>
</comment>
<comment type="catalytic activity">
    <reaction evidence="21">
        <text>resolvin E1 + NAD(+) = 18-oxo-resolvin E1 + NADH + H(+)</text>
        <dbReference type="Rhea" id="RHEA:49244"/>
        <dbReference type="ChEBI" id="CHEBI:15378"/>
        <dbReference type="ChEBI" id="CHEBI:57540"/>
        <dbReference type="ChEBI" id="CHEBI:57945"/>
        <dbReference type="ChEBI" id="CHEBI:91000"/>
        <dbReference type="ChEBI" id="CHEBI:91001"/>
    </reaction>
    <physiologicalReaction direction="left-to-right" evidence="21">
        <dbReference type="Rhea" id="RHEA:49245"/>
    </physiologicalReaction>
</comment>
<dbReference type="GO" id="GO:0016404">
    <property type="term" value="F:15-hydroxyprostaglandin dehydrogenase (NAD+) activity"/>
    <property type="evidence" value="ECO:0007669"/>
    <property type="project" value="UniProtKB-EC"/>
</dbReference>
<dbReference type="Proteomes" id="UP001519460">
    <property type="component" value="Unassembled WGS sequence"/>
</dbReference>
<comment type="catalytic activity">
    <reaction evidence="15">
        <text>resolvin D2 + NAD(+) = 7-oxoresolvin D2 + NADH + H(+)</text>
        <dbReference type="Rhea" id="RHEA:53584"/>
        <dbReference type="ChEBI" id="CHEBI:15378"/>
        <dbReference type="ChEBI" id="CHEBI:57540"/>
        <dbReference type="ChEBI" id="CHEBI:57945"/>
        <dbReference type="ChEBI" id="CHEBI:133367"/>
        <dbReference type="ChEBI" id="CHEBI:137497"/>
    </reaction>
    <physiologicalReaction direction="left-to-right" evidence="15">
        <dbReference type="Rhea" id="RHEA:53585"/>
    </physiologicalReaction>
</comment>
<evidence type="ECO:0000256" key="16">
    <source>
        <dbReference type="ARBA" id="ARBA00048535"/>
    </source>
</evidence>
<dbReference type="GO" id="GO:0047034">
    <property type="term" value="F:15-hydroxyicosatetraenoate dehydrogenase activity"/>
    <property type="evidence" value="ECO:0007669"/>
    <property type="project" value="UniProtKB-EC"/>
</dbReference>